<comment type="similarity">
    <text evidence="1">Belongs to the peptidase C59 family.</text>
</comment>
<evidence type="ECO:0000256" key="2">
    <source>
        <dbReference type="ARBA" id="ARBA00022801"/>
    </source>
</evidence>
<dbReference type="InterPro" id="IPR052193">
    <property type="entry name" value="Peptidase_C59"/>
</dbReference>
<dbReference type="GO" id="GO:0016787">
    <property type="term" value="F:hydrolase activity"/>
    <property type="evidence" value="ECO:0007669"/>
    <property type="project" value="UniProtKB-KW"/>
</dbReference>
<evidence type="ECO:0000313" key="4">
    <source>
        <dbReference type="EMBL" id="KXZ13037.1"/>
    </source>
</evidence>
<dbReference type="Gene3D" id="3.60.60.10">
    <property type="entry name" value="Penicillin V Acylase, Chain A"/>
    <property type="match status" value="1"/>
</dbReference>
<comment type="caution">
    <text evidence="4">The sequence shown here is derived from an EMBL/GenBank/DDBJ whole genome shotgun (WGS) entry which is preliminary data.</text>
</comment>
<keyword evidence="2" id="KW-0378">Hydrolase</keyword>
<reference evidence="5" key="1">
    <citation type="submission" date="2016-02" db="EMBL/GenBank/DDBJ databases">
        <authorList>
            <person name="Dunlap C."/>
        </authorList>
    </citation>
    <scope>NUCLEOTIDE SEQUENCE [LARGE SCALE GENOMIC DNA]</scope>
    <source>
        <strain evidence="5">NRRL B-41092</strain>
    </source>
</reference>
<dbReference type="OrthoDB" id="9794717at2"/>
<name>A0A150F3G2_9BACI</name>
<dbReference type="InterPro" id="IPR029055">
    <property type="entry name" value="Ntn_hydrolases_N"/>
</dbReference>
<organism evidence="4 5">
    <name type="scientific">Bacillus nakamurai</name>
    <dbReference type="NCBI Taxonomy" id="1793963"/>
    <lineage>
        <taxon>Bacteria</taxon>
        <taxon>Bacillati</taxon>
        <taxon>Bacillota</taxon>
        <taxon>Bacilli</taxon>
        <taxon>Bacillales</taxon>
        <taxon>Bacillaceae</taxon>
        <taxon>Bacillus</taxon>
    </lineage>
</organism>
<dbReference type="PANTHER" id="PTHR35527">
    <property type="entry name" value="CHOLOYLGLYCINE HYDROLASE"/>
    <property type="match status" value="1"/>
</dbReference>
<dbReference type="SUPFAM" id="SSF56235">
    <property type="entry name" value="N-terminal nucleophile aminohydrolases (Ntn hydrolases)"/>
    <property type="match status" value="1"/>
</dbReference>
<dbReference type="InterPro" id="IPR029132">
    <property type="entry name" value="CBAH/NAAA_C"/>
</dbReference>
<dbReference type="RefSeq" id="WP_061523266.1">
    <property type="nucleotide sequence ID" value="NZ_JAJJBV010000007.1"/>
</dbReference>
<evidence type="ECO:0000313" key="5">
    <source>
        <dbReference type="Proteomes" id="UP000075430"/>
    </source>
</evidence>
<dbReference type="AlphaFoldDB" id="A0A150F3G2"/>
<protein>
    <recommendedName>
        <fullName evidence="3">Choloylglycine hydrolase/NAAA C-terminal domain-containing protein</fullName>
    </recommendedName>
</protein>
<proteinExistence type="inferred from homology"/>
<dbReference type="Pfam" id="PF02275">
    <property type="entry name" value="CBAH"/>
    <property type="match status" value="1"/>
</dbReference>
<dbReference type="EMBL" id="LSBA01000039">
    <property type="protein sequence ID" value="KXZ13037.1"/>
    <property type="molecule type" value="Genomic_DNA"/>
</dbReference>
<dbReference type="CDD" id="cd00542">
    <property type="entry name" value="Ntn_PVA"/>
    <property type="match status" value="1"/>
</dbReference>
<dbReference type="PANTHER" id="PTHR35527:SF2">
    <property type="entry name" value="HYDROLASE"/>
    <property type="match status" value="1"/>
</dbReference>
<evidence type="ECO:0000256" key="1">
    <source>
        <dbReference type="ARBA" id="ARBA00006625"/>
    </source>
</evidence>
<accession>A0A150F3G2</accession>
<feature type="domain" description="Choloylglycine hydrolase/NAAA C-terminal" evidence="3">
    <location>
        <begin position="2"/>
        <end position="316"/>
    </location>
</feature>
<dbReference type="Proteomes" id="UP000075430">
    <property type="component" value="Unassembled WGS sequence"/>
</dbReference>
<evidence type="ECO:0000259" key="3">
    <source>
        <dbReference type="Pfam" id="PF02275"/>
    </source>
</evidence>
<keyword evidence="5" id="KW-1185">Reference proteome</keyword>
<gene>
    <name evidence="4" type="ORF">AXI58_04965</name>
</gene>
<sequence length="328" mass="36625">MCTSLTLKTADGNHLLARTMDFAFQLGTEVMLYPRHYSWRSEADGKLHETKYAFIGMGRNLGNILFADGVNEKGVSCATLYFPGYAEYAEAGREGTCHIAPHEFVTWVLSNCESLEEVKERLASLTIVQKKLALLDTVLPLHWILTDRSGSCLVVEPTADGIQVYNNKPGVMTNSPEFPWHVTNLRHYIGVRPNQLESKVMGGMTLSAFGQGSGTTGLPGDYTPPSRFIRAAFLKEHLKQAAAETEGVTSAFHVLANMNIPKGAVITEDNEIDYTQYTSVMCNDTGNYYFHLYDNRQIQKVCLFHEDLDRPEPKVFSAKAEENIQELN</sequence>